<reference evidence="1 2" key="1">
    <citation type="journal article" date="2008" name="PLoS ONE">
        <title>Environmental adaptation: genomic analysis of the piezotolerant and psychrotolerant deep-sea iron reducing bacterium Shewanella piezotolerans WP3.</title>
        <authorList>
            <person name="Wang F."/>
            <person name="Wang J."/>
            <person name="Jian H."/>
            <person name="Zhang B."/>
            <person name="Li S."/>
            <person name="Wang F."/>
            <person name="Zeng X."/>
            <person name="Gao L."/>
            <person name="Bartlett D.H."/>
            <person name="Yu J."/>
            <person name="Hu S."/>
            <person name="Xiao X."/>
        </authorList>
    </citation>
    <scope>NUCLEOTIDE SEQUENCE [LARGE SCALE GENOMIC DNA]</scope>
    <source>
        <strain evidence="2">WP3 / JCM 13877</strain>
    </source>
</reference>
<proteinExistence type="predicted"/>
<accession>B8CRV9</accession>
<protein>
    <submittedName>
        <fullName evidence="1">Uncharacterized protein</fullName>
    </submittedName>
</protein>
<dbReference type="Proteomes" id="UP000000753">
    <property type="component" value="Chromosome"/>
</dbReference>
<evidence type="ECO:0000313" key="1">
    <source>
        <dbReference type="EMBL" id="ACJ30117.1"/>
    </source>
</evidence>
<dbReference type="EMBL" id="CP000472">
    <property type="protein sequence ID" value="ACJ30117.1"/>
    <property type="molecule type" value="Genomic_DNA"/>
</dbReference>
<name>B8CRV9_SHEPW</name>
<dbReference type="HOGENOM" id="CLU_3405403_0_0_6"/>
<dbReference type="KEGG" id="swp:swp_3418"/>
<dbReference type="AlphaFoldDB" id="B8CRV9"/>
<gene>
    <name evidence="1" type="ordered locus">swp_3418</name>
</gene>
<sequence length="30" mass="3503">MPQALRFMPDRLILLNSLSKKDNDKLLAFN</sequence>
<keyword evidence="2" id="KW-1185">Reference proteome</keyword>
<organism evidence="1 2">
    <name type="scientific">Shewanella piezotolerans (strain WP3 / JCM 13877)</name>
    <dbReference type="NCBI Taxonomy" id="225849"/>
    <lineage>
        <taxon>Bacteria</taxon>
        <taxon>Pseudomonadati</taxon>
        <taxon>Pseudomonadota</taxon>
        <taxon>Gammaproteobacteria</taxon>
        <taxon>Alteromonadales</taxon>
        <taxon>Shewanellaceae</taxon>
        <taxon>Shewanella</taxon>
    </lineage>
</organism>
<evidence type="ECO:0000313" key="2">
    <source>
        <dbReference type="Proteomes" id="UP000000753"/>
    </source>
</evidence>